<proteinExistence type="predicted"/>
<evidence type="ECO:0000313" key="3">
    <source>
        <dbReference type="Proteomes" id="UP001189122"/>
    </source>
</evidence>
<gene>
    <name evidence="2" type="ORF">SI7747_07009841</name>
</gene>
<dbReference type="AlphaFoldDB" id="A0A7I8IZR8"/>
<evidence type="ECO:0000256" key="1">
    <source>
        <dbReference type="SAM" id="MobiDB-lite"/>
    </source>
</evidence>
<protein>
    <submittedName>
        <fullName evidence="2">Uncharacterized protein</fullName>
    </submittedName>
</protein>
<dbReference type="EMBL" id="CACRZD030000007">
    <property type="protein sequence ID" value="CAA6663456.1"/>
    <property type="molecule type" value="Genomic_DNA"/>
</dbReference>
<organism evidence="2">
    <name type="scientific">Spirodela intermedia</name>
    <name type="common">Intermediate duckweed</name>
    <dbReference type="NCBI Taxonomy" id="51605"/>
    <lineage>
        <taxon>Eukaryota</taxon>
        <taxon>Viridiplantae</taxon>
        <taxon>Streptophyta</taxon>
        <taxon>Embryophyta</taxon>
        <taxon>Tracheophyta</taxon>
        <taxon>Spermatophyta</taxon>
        <taxon>Magnoliopsida</taxon>
        <taxon>Liliopsida</taxon>
        <taxon>Araceae</taxon>
        <taxon>Lemnoideae</taxon>
        <taxon>Spirodela</taxon>
    </lineage>
</organism>
<feature type="compositionally biased region" description="Basic residues" evidence="1">
    <location>
        <begin position="8"/>
        <end position="24"/>
    </location>
</feature>
<evidence type="ECO:0000313" key="2">
    <source>
        <dbReference type="EMBL" id="CAA2623942.1"/>
    </source>
</evidence>
<dbReference type="EMBL" id="LR743594">
    <property type="protein sequence ID" value="CAA2623942.1"/>
    <property type="molecule type" value="Genomic_DNA"/>
</dbReference>
<sequence length="24" mass="2969">MNKETRRGRQKQKQRGREKGKRGR</sequence>
<keyword evidence="3" id="KW-1185">Reference proteome</keyword>
<feature type="region of interest" description="Disordered" evidence="1">
    <location>
        <begin position="1"/>
        <end position="24"/>
    </location>
</feature>
<name>A0A7I8IZR8_SPIIN</name>
<accession>A0A7I8IZR8</accession>
<reference evidence="2 3" key="1">
    <citation type="submission" date="2019-12" db="EMBL/GenBank/DDBJ databases">
        <authorList>
            <person name="Scholz U."/>
            <person name="Mascher M."/>
            <person name="Fiebig A."/>
        </authorList>
    </citation>
    <scope>NUCLEOTIDE SEQUENCE</scope>
</reference>
<dbReference type="Proteomes" id="UP001189122">
    <property type="component" value="Unassembled WGS sequence"/>
</dbReference>